<evidence type="ECO:0000313" key="3">
    <source>
        <dbReference type="EMBL" id="KAJ3254490.1"/>
    </source>
</evidence>
<comment type="caution">
    <text evidence="3">The sequence shown here is derived from an EMBL/GenBank/DDBJ whole genome shotgun (WGS) entry which is preliminary data.</text>
</comment>
<proteinExistence type="predicted"/>
<feature type="transmembrane region" description="Helical" evidence="2">
    <location>
        <begin position="98"/>
        <end position="124"/>
    </location>
</feature>
<feature type="transmembrane region" description="Helical" evidence="2">
    <location>
        <begin position="228"/>
        <end position="246"/>
    </location>
</feature>
<gene>
    <name evidence="3" type="ORF">HK103_007126</name>
</gene>
<accession>A0AAD5Y1M4</accession>
<sequence length="421" mass="46877">MLGLAAHNILGSLGELFKKECRENTQVFVIGLFTWMALTTFTATQCILLDYMTSPYDVGLDFWGNVEFSVIFSSFFSVMGVTFLMISRLRSLYGRRSFTFPVLVALSFLLITTTGGAAVVGVYISYDIANNKYIRFQDHSLYSTFTTTLAISYSFQALVGIISTITFLGKGVVDEEDQNVVAIAGYKIKSGWIRLSASNVAAIFMSIGAIISALSQENYVTESFLCKLLLILDLPSFCYALQYYAFLEYTYRFPSSDEDLRGASTYNKSSNYSGNYSTPAMSFDAQYSNGYSNQVVRQASESGTTFSLLTQNPTMMAPPRGKSPAPTRGTALEEFRRNRQASAETLNDQALVPPTAPYQTRYSTQNIFDTITRTDEPIFVSFPSAILEEPDSPPVVDNQRDSDNSEQNVRVSQFITSYNNY</sequence>
<evidence type="ECO:0000313" key="4">
    <source>
        <dbReference type="Proteomes" id="UP001210925"/>
    </source>
</evidence>
<dbReference type="EMBL" id="JADGKB010000084">
    <property type="protein sequence ID" value="KAJ3254490.1"/>
    <property type="molecule type" value="Genomic_DNA"/>
</dbReference>
<dbReference type="AlphaFoldDB" id="A0AAD5Y1M4"/>
<keyword evidence="2" id="KW-1133">Transmembrane helix</keyword>
<feature type="transmembrane region" description="Helical" evidence="2">
    <location>
        <begin position="27"/>
        <end position="48"/>
    </location>
</feature>
<evidence type="ECO:0000256" key="2">
    <source>
        <dbReference type="SAM" id="Phobius"/>
    </source>
</evidence>
<dbReference type="Proteomes" id="UP001210925">
    <property type="component" value="Unassembled WGS sequence"/>
</dbReference>
<feature type="region of interest" description="Disordered" evidence="1">
    <location>
        <begin position="388"/>
        <end position="410"/>
    </location>
</feature>
<organism evidence="3 4">
    <name type="scientific">Boothiomyces macroporosus</name>
    <dbReference type="NCBI Taxonomy" id="261099"/>
    <lineage>
        <taxon>Eukaryota</taxon>
        <taxon>Fungi</taxon>
        <taxon>Fungi incertae sedis</taxon>
        <taxon>Chytridiomycota</taxon>
        <taxon>Chytridiomycota incertae sedis</taxon>
        <taxon>Chytridiomycetes</taxon>
        <taxon>Rhizophydiales</taxon>
        <taxon>Terramycetaceae</taxon>
        <taxon>Boothiomyces</taxon>
    </lineage>
</organism>
<name>A0AAD5Y1M4_9FUNG</name>
<evidence type="ECO:0000256" key="1">
    <source>
        <dbReference type="SAM" id="MobiDB-lite"/>
    </source>
</evidence>
<protein>
    <recommendedName>
        <fullName evidence="5">Transmembrane protein</fullName>
    </recommendedName>
</protein>
<keyword evidence="4" id="KW-1185">Reference proteome</keyword>
<feature type="transmembrane region" description="Helical" evidence="2">
    <location>
        <begin position="68"/>
        <end position="86"/>
    </location>
</feature>
<evidence type="ECO:0008006" key="5">
    <source>
        <dbReference type="Google" id="ProtNLM"/>
    </source>
</evidence>
<feature type="transmembrane region" description="Helical" evidence="2">
    <location>
        <begin position="144"/>
        <end position="168"/>
    </location>
</feature>
<keyword evidence="2" id="KW-0812">Transmembrane</keyword>
<keyword evidence="2" id="KW-0472">Membrane</keyword>
<feature type="transmembrane region" description="Helical" evidence="2">
    <location>
        <begin position="197"/>
        <end position="216"/>
    </location>
</feature>
<reference evidence="3" key="1">
    <citation type="submission" date="2020-05" db="EMBL/GenBank/DDBJ databases">
        <title>Phylogenomic resolution of chytrid fungi.</title>
        <authorList>
            <person name="Stajich J.E."/>
            <person name="Amses K."/>
            <person name="Simmons R."/>
            <person name="Seto K."/>
            <person name="Myers J."/>
            <person name="Bonds A."/>
            <person name="Quandt C.A."/>
            <person name="Barry K."/>
            <person name="Liu P."/>
            <person name="Grigoriev I."/>
            <person name="Longcore J.E."/>
            <person name="James T.Y."/>
        </authorList>
    </citation>
    <scope>NUCLEOTIDE SEQUENCE</scope>
    <source>
        <strain evidence="3">PLAUS21</strain>
    </source>
</reference>